<evidence type="ECO:0000259" key="5">
    <source>
        <dbReference type="PROSITE" id="PS50865"/>
    </source>
</evidence>
<dbReference type="Proteomes" id="UP000053477">
    <property type="component" value="Unassembled WGS sequence"/>
</dbReference>
<dbReference type="EMBL" id="KQ086017">
    <property type="protein sequence ID" value="KLO10780.1"/>
    <property type="molecule type" value="Genomic_DNA"/>
</dbReference>
<dbReference type="PROSITE" id="PS50865">
    <property type="entry name" value="ZF_MYND_2"/>
    <property type="match status" value="1"/>
</dbReference>
<evidence type="ECO:0000256" key="1">
    <source>
        <dbReference type="ARBA" id="ARBA00022723"/>
    </source>
</evidence>
<reference evidence="6 7" key="1">
    <citation type="submission" date="2015-04" db="EMBL/GenBank/DDBJ databases">
        <title>Complete genome sequence of Schizopora paradoxa KUC8140, a cosmopolitan wood degrader in East Asia.</title>
        <authorList>
            <consortium name="DOE Joint Genome Institute"/>
            <person name="Min B."/>
            <person name="Park H."/>
            <person name="Jang Y."/>
            <person name="Kim J.-J."/>
            <person name="Kim K.H."/>
            <person name="Pangilinan J."/>
            <person name="Lipzen A."/>
            <person name="Riley R."/>
            <person name="Grigoriev I.V."/>
            <person name="Spatafora J.W."/>
            <person name="Choi I.-G."/>
        </authorList>
    </citation>
    <scope>NUCLEOTIDE SEQUENCE [LARGE SCALE GENOMIC DNA]</scope>
    <source>
        <strain evidence="6 7">KUC8140</strain>
    </source>
</reference>
<protein>
    <recommendedName>
        <fullName evidence="5">MYND-type domain-containing protein</fullName>
    </recommendedName>
</protein>
<dbReference type="AlphaFoldDB" id="A0A0H2RFW6"/>
<evidence type="ECO:0000256" key="4">
    <source>
        <dbReference type="PROSITE-ProRule" id="PRU00134"/>
    </source>
</evidence>
<dbReference type="Gene3D" id="6.10.140.2220">
    <property type="match status" value="1"/>
</dbReference>
<dbReference type="InterPro" id="IPR002893">
    <property type="entry name" value="Znf_MYND"/>
</dbReference>
<accession>A0A0H2RFW6</accession>
<keyword evidence="2 4" id="KW-0863">Zinc-finger</keyword>
<dbReference type="GO" id="GO:0008270">
    <property type="term" value="F:zinc ion binding"/>
    <property type="evidence" value="ECO:0007669"/>
    <property type="project" value="UniProtKB-KW"/>
</dbReference>
<proteinExistence type="predicted"/>
<keyword evidence="1" id="KW-0479">Metal-binding</keyword>
<feature type="domain" description="MYND-type" evidence="5">
    <location>
        <begin position="478"/>
        <end position="519"/>
    </location>
</feature>
<evidence type="ECO:0000313" key="6">
    <source>
        <dbReference type="EMBL" id="KLO10780.1"/>
    </source>
</evidence>
<dbReference type="OrthoDB" id="9922773at2759"/>
<organism evidence="6 7">
    <name type="scientific">Schizopora paradoxa</name>
    <dbReference type="NCBI Taxonomy" id="27342"/>
    <lineage>
        <taxon>Eukaryota</taxon>
        <taxon>Fungi</taxon>
        <taxon>Dikarya</taxon>
        <taxon>Basidiomycota</taxon>
        <taxon>Agaricomycotina</taxon>
        <taxon>Agaricomycetes</taxon>
        <taxon>Hymenochaetales</taxon>
        <taxon>Schizoporaceae</taxon>
        <taxon>Schizopora</taxon>
    </lineage>
</organism>
<keyword evidence="7" id="KW-1185">Reference proteome</keyword>
<dbReference type="Pfam" id="PF01753">
    <property type="entry name" value="zf-MYND"/>
    <property type="match status" value="1"/>
</dbReference>
<evidence type="ECO:0000256" key="2">
    <source>
        <dbReference type="ARBA" id="ARBA00022771"/>
    </source>
</evidence>
<dbReference type="InParanoid" id="A0A0H2RFW6"/>
<sequence>MRPTEIASQAIASAAHRNFFCTLTSEERVVEVLTRHVGDWSRKVVKDAKAGNRGSLRTISIAIHNRIDFPDDLYPEIFQICCVFADFGRIKDLLSRGVTRRRSLPKLHKAIERVVTSLWIMGSEVIRFAIHRNEDAFAPLLREHWAYVVLTIMHVFKFCKSSKSKVAADMPEARLDALCILCDAMSSLFVNKSICDLIDQPTARLLLEFAWILWLSGGPREIKAGSQNAFNTSAAGCLTRVTEKFDKELAFEAASRGSRMYGGIPALANIALNAFHCGVSDGILHAQQQDIPFFIFAPTQERRTNVFLKAICDSNGIPKLTGDLNLLARRLYANWICTYPSVPISEIDANPIMLAIINIVWRSHRDVEMAVRNGLLEVILILNLKHANLYPVTMRVISEILQNLPQYFVHYSVVKSFSDAMQSIIDQPLIRILEGNMLKGTTQLAETWRYLKRMLTESCCMMRFFDLVIYPGLKTKYCNTCGKTLGDYSLKACSCTRVYYCSEQCRITNWKEDGHRKDCKQGVDRFDKDMAFLCFVANLYISTRCTELLDDMIGGLKIRIDDAVFQMLSISPQLHVSAIHTWVAEDWMRINIGPYSRNDRVVRIHTRSYPRSPESDKIRRDGKAGSEIEIGVATTGLSGALIVRYISYDPDPRVKFQSTAKVLESSYFSEKEKIRGSLVDFGGKTLDGSKGHDVVDNIMSKFYIPGQDPWTRHLRKDGDGREVEKRLLDVIDDSITTINGMGYENIES</sequence>
<name>A0A0H2RFW6_9AGAM</name>
<gene>
    <name evidence="6" type="ORF">SCHPADRAFT_942570</name>
</gene>
<keyword evidence="3" id="KW-0862">Zinc</keyword>
<dbReference type="PROSITE" id="PS01360">
    <property type="entry name" value="ZF_MYND_1"/>
    <property type="match status" value="1"/>
</dbReference>
<dbReference type="SUPFAM" id="SSF144232">
    <property type="entry name" value="HIT/MYND zinc finger-like"/>
    <property type="match status" value="1"/>
</dbReference>
<evidence type="ECO:0000313" key="7">
    <source>
        <dbReference type="Proteomes" id="UP000053477"/>
    </source>
</evidence>
<evidence type="ECO:0000256" key="3">
    <source>
        <dbReference type="ARBA" id="ARBA00022833"/>
    </source>
</evidence>